<comment type="similarity">
    <text evidence="1">Belongs to the YggT family.</text>
</comment>
<evidence type="ECO:0000313" key="3">
    <source>
        <dbReference type="EMBL" id="KKZ10953.1"/>
    </source>
</evidence>
<evidence type="ECO:0000313" key="4">
    <source>
        <dbReference type="Proteomes" id="UP000035037"/>
    </source>
</evidence>
<sequence>MAMLVADLLNSVVMKTIGIFSLLLLLRVLLSWFPGLPWENPVLAALAAITDPYLNLFRRFIPPIAGLDLSPILAFLSLNLVSSLLRALPLLLFENANYTRYVVG</sequence>
<name>A0A0G8ASW9_9SYNE</name>
<feature type="transmembrane region" description="Helical" evidence="2">
    <location>
        <begin position="72"/>
        <end position="93"/>
    </location>
</feature>
<dbReference type="PATRIC" id="fig|1608419.3.peg.752"/>
<accession>A0A0G8ASW9</accession>
<feature type="transmembrane region" description="Helical" evidence="2">
    <location>
        <begin position="12"/>
        <end position="33"/>
    </location>
</feature>
<organism evidence="3 4">
    <name type="scientific">Candidatus Synechococcus spongiarum 15L</name>
    <dbReference type="NCBI Taxonomy" id="1608419"/>
    <lineage>
        <taxon>Bacteria</taxon>
        <taxon>Bacillati</taxon>
        <taxon>Cyanobacteriota</taxon>
        <taxon>Cyanophyceae</taxon>
        <taxon>Synechococcales</taxon>
        <taxon>Synechococcaceae</taxon>
        <taxon>Synechococcus</taxon>
    </lineage>
</organism>
<protein>
    <submittedName>
        <fullName evidence="3">Membrane protein</fullName>
    </submittedName>
</protein>
<dbReference type="GO" id="GO:0016020">
    <property type="term" value="C:membrane"/>
    <property type="evidence" value="ECO:0007669"/>
    <property type="project" value="InterPro"/>
</dbReference>
<dbReference type="Pfam" id="PF02325">
    <property type="entry name" value="CCB3_YggT"/>
    <property type="match status" value="1"/>
</dbReference>
<dbReference type="InterPro" id="IPR003425">
    <property type="entry name" value="CCB3/YggT"/>
</dbReference>
<comment type="caution">
    <text evidence="3">The sequence shown here is derived from an EMBL/GenBank/DDBJ whole genome shotgun (WGS) entry which is preliminary data.</text>
</comment>
<dbReference type="PANTHER" id="PTHR33219:SF14">
    <property type="entry name" value="PROTEIN COFACTOR ASSEMBLY OF COMPLEX C SUBUNIT B CCB3, CHLOROPLASTIC-RELATED"/>
    <property type="match status" value="1"/>
</dbReference>
<dbReference type="PANTHER" id="PTHR33219">
    <property type="entry name" value="YLMG HOMOLOG PROTEIN 2, CHLOROPLASTIC"/>
    <property type="match status" value="1"/>
</dbReference>
<evidence type="ECO:0000256" key="1">
    <source>
        <dbReference type="ARBA" id="ARBA00010894"/>
    </source>
</evidence>
<reference evidence="3 4" key="2">
    <citation type="submission" date="2015-05" db="EMBL/GenBank/DDBJ databases">
        <title>Lifestyle Evolution in Cyanobacterial Symbionts of Sponges.</title>
        <authorList>
            <person name="Burgsdorf I."/>
            <person name="Slaby B.M."/>
            <person name="Handley K.M."/>
            <person name="Haber M."/>
            <person name="Blom J."/>
            <person name="Marshall C.W."/>
            <person name="Gilbert J.A."/>
            <person name="Hentschel U."/>
            <person name="Steindler L."/>
        </authorList>
    </citation>
    <scope>NUCLEOTIDE SEQUENCE [LARGE SCALE GENOMIC DNA]</scope>
    <source>
        <strain evidence="3">15L</strain>
    </source>
</reference>
<evidence type="ECO:0000256" key="2">
    <source>
        <dbReference type="SAM" id="Phobius"/>
    </source>
</evidence>
<keyword evidence="2" id="KW-0472">Membrane</keyword>
<dbReference type="EMBL" id="JYFQ01000160">
    <property type="protein sequence ID" value="KKZ10953.1"/>
    <property type="molecule type" value="Genomic_DNA"/>
</dbReference>
<dbReference type="AlphaFoldDB" id="A0A0G8ASW9"/>
<keyword evidence="2" id="KW-1133">Transmembrane helix</keyword>
<keyword evidence="2" id="KW-0812">Transmembrane</keyword>
<reference evidence="3 4" key="1">
    <citation type="submission" date="2015-02" db="EMBL/GenBank/DDBJ databases">
        <authorList>
            <person name="Slaby B."/>
            <person name="Hentschel U."/>
        </authorList>
    </citation>
    <scope>NUCLEOTIDE SEQUENCE [LARGE SCALE GENOMIC DNA]</scope>
    <source>
        <strain evidence="3">15L</strain>
    </source>
</reference>
<dbReference type="Proteomes" id="UP000035037">
    <property type="component" value="Unassembled WGS sequence"/>
</dbReference>
<gene>
    <name evidence="3" type="ORF">TQ37_08000</name>
</gene>
<proteinExistence type="inferred from homology"/>